<name>A0A1H0FXX9_9BACT</name>
<dbReference type="GO" id="GO:0046872">
    <property type="term" value="F:metal ion binding"/>
    <property type="evidence" value="ECO:0007669"/>
    <property type="project" value="UniProtKB-KW"/>
</dbReference>
<dbReference type="InterPro" id="IPR036739">
    <property type="entry name" value="SLC41_membr_dom_sf"/>
</dbReference>
<feature type="region of interest" description="Disordered" evidence="10">
    <location>
        <begin position="1"/>
        <end position="28"/>
    </location>
</feature>
<accession>A0A1H0FXX9</accession>
<dbReference type="GO" id="GO:0005886">
    <property type="term" value="C:plasma membrane"/>
    <property type="evidence" value="ECO:0007669"/>
    <property type="project" value="UniProtKB-SubCell"/>
</dbReference>
<dbReference type="RefSeq" id="WP_092066357.1">
    <property type="nucleotide sequence ID" value="NZ_FNIN01000015.1"/>
</dbReference>
<evidence type="ECO:0000256" key="2">
    <source>
        <dbReference type="ARBA" id="ARBA00009749"/>
    </source>
</evidence>
<evidence type="ECO:0000256" key="5">
    <source>
        <dbReference type="ARBA" id="ARBA00022842"/>
    </source>
</evidence>
<dbReference type="SUPFAM" id="SSF158791">
    <property type="entry name" value="MgtE N-terminal domain-like"/>
    <property type="match status" value="1"/>
</dbReference>
<dbReference type="PANTHER" id="PTHR43773">
    <property type="entry name" value="MAGNESIUM TRANSPORTER MGTE"/>
    <property type="match status" value="1"/>
</dbReference>
<evidence type="ECO:0000256" key="3">
    <source>
        <dbReference type="ARBA" id="ARBA00022448"/>
    </source>
</evidence>
<evidence type="ECO:0000256" key="1">
    <source>
        <dbReference type="ARBA" id="ARBA00004141"/>
    </source>
</evidence>
<evidence type="ECO:0000256" key="4">
    <source>
        <dbReference type="ARBA" id="ARBA00022692"/>
    </source>
</evidence>
<dbReference type="Proteomes" id="UP000199602">
    <property type="component" value="Unassembled WGS sequence"/>
</dbReference>
<dbReference type="PANTHER" id="PTHR43773:SF1">
    <property type="entry name" value="MAGNESIUM TRANSPORTER MGTE"/>
    <property type="match status" value="1"/>
</dbReference>
<feature type="transmembrane region" description="Helical" evidence="9">
    <location>
        <begin position="400"/>
        <end position="426"/>
    </location>
</feature>
<evidence type="ECO:0000256" key="10">
    <source>
        <dbReference type="SAM" id="MobiDB-lite"/>
    </source>
</evidence>
<keyword evidence="5 9" id="KW-0460">Magnesium</keyword>
<evidence type="ECO:0000256" key="9">
    <source>
        <dbReference type="RuleBase" id="RU362011"/>
    </source>
</evidence>
<proteinExistence type="inferred from homology"/>
<dbReference type="Pfam" id="PF01769">
    <property type="entry name" value="MgtE"/>
    <property type="match status" value="1"/>
</dbReference>
<reference evidence="12 13" key="1">
    <citation type="submission" date="2016-10" db="EMBL/GenBank/DDBJ databases">
        <authorList>
            <person name="de Groot N.N."/>
        </authorList>
    </citation>
    <scope>NUCLEOTIDE SEQUENCE [LARGE SCALE GENOMIC DNA]</scope>
    <source>
        <strain evidence="12 13">DSM 15269</strain>
    </source>
</reference>
<keyword evidence="7 9" id="KW-0472">Membrane</keyword>
<dbReference type="InterPro" id="IPR000644">
    <property type="entry name" value="CBS_dom"/>
</dbReference>
<dbReference type="InterPro" id="IPR046342">
    <property type="entry name" value="CBS_dom_sf"/>
</dbReference>
<dbReference type="InterPro" id="IPR038076">
    <property type="entry name" value="MgtE_N_sf"/>
</dbReference>
<dbReference type="Pfam" id="PF00571">
    <property type="entry name" value="CBS"/>
    <property type="match status" value="2"/>
</dbReference>
<evidence type="ECO:0000313" key="13">
    <source>
        <dbReference type="Proteomes" id="UP000199602"/>
    </source>
</evidence>
<evidence type="ECO:0000259" key="11">
    <source>
        <dbReference type="PROSITE" id="PS51371"/>
    </source>
</evidence>
<dbReference type="SMART" id="SM00924">
    <property type="entry name" value="MgtE_N"/>
    <property type="match status" value="1"/>
</dbReference>
<dbReference type="NCBIfam" id="TIGR00400">
    <property type="entry name" value="mgtE"/>
    <property type="match status" value="1"/>
</dbReference>
<dbReference type="Gene3D" id="1.25.60.10">
    <property type="entry name" value="MgtE N-terminal domain-like"/>
    <property type="match status" value="1"/>
</dbReference>
<feature type="transmembrane region" description="Helical" evidence="9">
    <location>
        <begin position="373"/>
        <end position="394"/>
    </location>
</feature>
<dbReference type="GO" id="GO:0015095">
    <property type="term" value="F:magnesium ion transmembrane transporter activity"/>
    <property type="evidence" value="ECO:0007669"/>
    <property type="project" value="UniProtKB-UniRule"/>
</dbReference>
<dbReference type="InterPro" id="IPR006669">
    <property type="entry name" value="MgtE_transporter"/>
</dbReference>
<feature type="transmembrane region" description="Helical" evidence="9">
    <location>
        <begin position="438"/>
        <end position="462"/>
    </location>
</feature>
<keyword evidence="4 9" id="KW-0812">Transmembrane</keyword>
<comment type="caution">
    <text evidence="9">Lacks conserved residue(s) required for the propagation of feature annotation.</text>
</comment>
<organism evidence="12 13">
    <name type="scientific">Desulfonauticus submarinus</name>
    <dbReference type="NCBI Taxonomy" id="206665"/>
    <lineage>
        <taxon>Bacteria</taxon>
        <taxon>Pseudomonadati</taxon>
        <taxon>Thermodesulfobacteriota</taxon>
        <taxon>Desulfovibrionia</taxon>
        <taxon>Desulfovibrionales</taxon>
        <taxon>Desulfonauticaceae</taxon>
        <taxon>Desulfonauticus</taxon>
    </lineage>
</organism>
<keyword evidence="13" id="KW-1185">Reference proteome</keyword>
<comment type="subcellular location">
    <subcellularLocation>
        <location evidence="9">Cell membrane</location>
        <topology evidence="9">Multi-pass membrane protein</topology>
    </subcellularLocation>
    <subcellularLocation>
        <location evidence="1">Membrane</location>
        <topology evidence="1">Multi-pass membrane protein</topology>
    </subcellularLocation>
</comment>
<comment type="function">
    <text evidence="9">Acts as a magnesium transporter.</text>
</comment>
<evidence type="ECO:0000256" key="8">
    <source>
        <dbReference type="PROSITE-ProRule" id="PRU00703"/>
    </source>
</evidence>
<comment type="similarity">
    <text evidence="2 9">Belongs to the SLC41A transporter family.</text>
</comment>
<protein>
    <recommendedName>
        <fullName evidence="9">Magnesium transporter MgtE</fullName>
    </recommendedName>
</protein>
<gene>
    <name evidence="12" type="ORF">SAMN04488516_11519</name>
</gene>
<keyword evidence="9" id="KW-0479">Metal-binding</keyword>
<dbReference type="PROSITE" id="PS51371">
    <property type="entry name" value="CBS"/>
    <property type="match status" value="2"/>
</dbReference>
<dbReference type="InterPro" id="IPR006667">
    <property type="entry name" value="SLC41_membr_dom"/>
</dbReference>
<evidence type="ECO:0000256" key="7">
    <source>
        <dbReference type="ARBA" id="ARBA00023136"/>
    </source>
</evidence>
<dbReference type="Pfam" id="PF03448">
    <property type="entry name" value="MgtE_N"/>
    <property type="match status" value="1"/>
</dbReference>
<evidence type="ECO:0000313" key="12">
    <source>
        <dbReference type="EMBL" id="SDN99421.1"/>
    </source>
</evidence>
<dbReference type="InterPro" id="IPR006668">
    <property type="entry name" value="Mg_transptr_MgtE_intracell_dom"/>
</dbReference>
<dbReference type="STRING" id="206665.SAMN04488516_11519"/>
<feature type="domain" description="CBS" evidence="11">
    <location>
        <begin position="150"/>
        <end position="213"/>
    </location>
</feature>
<evidence type="ECO:0000256" key="6">
    <source>
        <dbReference type="ARBA" id="ARBA00022989"/>
    </source>
</evidence>
<keyword evidence="3 9" id="KW-0813">Transport</keyword>
<comment type="subunit">
    <text evidence="9">Homodimer.</text>
</comment>
<dbReference type="Gene3D" id="1.10.357.20">
    <property type="entry name" value="SLC41 divalent cation transporters, integral membrane domain"/>
    <property type="match status" value="1"/>
</dbReference>
<keyword evidence="6 9" id="KW-1133">Transmembrane helix</keyword>
<dbReference type="SMART" id="SM00116">
    <property type="entry name" value="CBS"/>
    <property type="match status" value="2"/>
</dbReference>
<keyword evidence="9" id="KW-1003">Cell membrane</keyword>
<dbReference type="AlphaFoldDB" id="A0A1H0FXX9"/>
<dbReference type="CDD" id="cd04606">
    <property type="entry name" value="CBS_pair_Mg_transporter"/>
    <property type="match status" value="1"/>
</dbReference>
<sequence>MSKKQKNTIKSYSVAKGNKREKKQESEVNYQEVNWPKASIDNLHPADAADKLEDLPLEKQKEFILSQPIEISAESIAEMERHERIALMSTLPPALAADLLEEMSPDDATDILSELDPDVRAKILKKLEKEDAVRIKDLLKFDPDTAGGVMNTEILVLDRNLTVDQAIQLIRSNAGEIEIPYYAYIVDEFRHLIGVLSLRDLLLSLPARTLKDLLQEQQQHLIFVTYDQDKEEVARLLGRYDLLAIPVVDYDMRLLGIVTADDVIDIIQEEASEDMQTMVGAGSDETLSTPWVYSVKKRLPWLIINVFNSAISAYVVHLFEGSIAQMAILAVLMPIVANQAGNTGQQSLAVMIRQLALEPFDPRKFWSAVLREAKIALVNGCVVALCVYSGVYFWTHNFHLALVMGLALLLDMILGAVAGASIPLILKALGRDPAQASTIFLTTLTDSGGFFTFLGLASWLLLR</sequence>
<dbReference type="EMBL" id="FNIN01000015">
    <property type="protein sequence ID" value="SDN99421.1"/>
    <property type="molecule type" value="Genomic_DNA"/>
</dbReference>
<dbReference type="SUPFAM" id="SSF161093">
    <property type="entry name" value="MgtE membrane domain-like"/>
    <property type="match status" value="1"/>
</dbReference>
<dbReference type="SUPFAM" id="SSF54631">
    <property type="entry name" value="CBS-domain pair"/>
    <property type="match status" value="1"/>
</dbReference>
<feature type="domain" description="CBS" evidence="11">
    <location>
        <begin position="217"/>
        <end position="273"/>
    </location>
</feature>
<keyword evidence="8" id="KW-0129">CBS domain</keyword>
<dbReference type="OrthoDB" id="9790355at2"/>
<dbReference type="Gene3D" id="3.10.580.10">
    <property type="entry name" value="CBS-domain"/>
    <property type="match status" value="1"/>
</dbReference>